<accession>A0A2U3LBN3</accession>
<organism evidence="1 2">
    <name type="scientific">Candidatus Desulfosporosinus infrequens</name>
    <dbReference type="NCBI Taxonomy" id="2043169"/>
    <lineage>
        <taxon>Bacteria</taxon>
        <taxon>Bacillati</taxon>
        <taxon>Bacillota</taxon>
        <taxon>Clostridia</taxon>
        <taxon>Eubacteriales</taxon>
        <taxon>Desulfitobacteriaceae</taxon>
        <taxon>Desulfosporosinus</taxon>
    </lineage>
</organism>
<gene>
    <name evidence="1" type="ORF">SBF1_4470001</name>
</gene>
<dbReference type="Proteomes" id="UP000238916">
    <property type="component" value="Unassembled WGS sequence"/>
</dbReference>
<sequence>MVRNANLSCTCARQYEYSRVMREGLAAKEFTDTIKKEFSDTTKENVINCMDACII</sequence>
<dbReference type="EMBL" id="OMOF01000387">
    <property type="protein sequence ID" value="SPF49311.1"/>
    <property type="molecule type" value="Genomic_DNA"/>
</dbReference>
<dbReference type="AlphaFoldDB" id="A0A2U3LBN3"/>
<evidence type="ECO:0000313" key="1">
    <source>
        <dbReference type="EMBL" id="SPF49311.1"/>
    </source>
</evidence>
<name>A0A2U3LBN3_9FIRM</name>
<evidence type="ECO:0000313" key="2">
    <source>
        <dbReference type="Proteomes" id="UP000238916"/>
    </source>
</evidence>
<protein>
    <submittedName>
        <fullName evidence="1">Uncharacterized protein</fullName>
    </submittedName>
</protein>
<reference evidence="2" key="1">
    <citation type="submission" date="2018-02" db="EMBL/GenBank/DDBJ databases">
        <authorList>
            <person name="Hausmann B."/>
        </authorList>
    </citation>
    <scope>NUCLEOTIDE SEQUENCE [LARGE SCALE GENOMIC DNA]</scope>
    <source>
        <strain evidence="2">Peat soil MAG SbF1</strain>
    </source>
</reference>
<proteinExistence type="predicted"/>